<evidence type="ECO:0000259" key="6">
    <source>
        <dbReference type="PROSITE" id="PS51192"/>
    </source>
</evidence>
<dbReference type="GO" id="GO:0005524">
    <property type="term" value="F:ATP binding"/>
    <property type="evidence" value="ECO:0007669"/>
    <property type="project" value="UniProtKB-KW"/>
</dbReference>
<dbReference type="EMBL" id="CP055899">
    <property type="protein sequence ID" value="QKX57186.1"/>
    <property type="molecule type" value="Genomic_DNA"/>
</dbReference>
<dbReference type="Proteomes" id="UP000509510">
    <property type="component" value="Chromosome II"/>
</dbReference>
<dbReference type="FunFam" id="3.40.50.300:FF:001039">
    <property type="entry name" value="ATP-dependent RNA helicase DDX60"/>
    <property type="match status" value="1"/>
</dbReference>
<evidence type="ECO:0000313" key="8">
    <source>
        <dbReference type="EMBL" id="QKX57186.1"/>
    </source>
</evidence>
<dbReference type="Pfam" id="PF00270">
    <property type="entry name" value="DEAD"/>
    <property type="match status" value="1"/>
</dbReference>
<dbReference type="Pfam" id="PF09830">
    <property type="entry name" value="ATP_transf"/>
    <property type="match status" value="1"/>
</dbReference>
<dbReference type="Pfam" id="PF19327">
    <property type="entry name" value="Ap4A_phos_N"/>
    <property type="match status" value="1"/>
</dbReference>
<keyword evidence="3" id="KW-0347">Helicase</keyword>
<name>A0A7H8QTR6_TALRU</name>
<dbReference type="InterPro" id="IPR052431">
    <property type="entry name" value="SKI2_subfamily_helicases"/>
</dbReference>
<dbReference type="OrthoDB" id="2320933at2759"/>
<dbReference type="GO" id="GO:0003676">
    <property type="term" value="F:nucleic acid binding"/>
    <property type="evidence" value="ECO:0007669"/>
    <property type="project" value="InterPro"/>
</dbReference>
<feature type="region of interest" description="Disordered" evidence="5">
    <location>
        <begin position="1671"/>
        <end position="1737"/>
    </location>
</feature>
<dbReference type="InterPro" id="IPR036265">
    <property type="entry name" value="HIT-like_sf"/>
</dbReference>
<gene>
    <name evidence="8" type="ORF">TRUGW13939_04294</name>
</gene>
<dbReference type="GO" id="GO:0003877">
    <property type="term" value="F:ATP:ADP adenylyltransferase activity"/>
    <property type="evidence" value="ECO:0007669"/>
    <property type="project" value="InterPro"/>
</dbReference>
<feature type="compositionally biased region" description="Acidic residues" evidence="5">
    <location>
        <begin position="1703"/>
        <end position="1713"/>
    </location>
</feature>
<dbReference type="InterPro" id="IPR055124">
    <property type="entry name" value="PIN-like_DDX60"/>
</dbReference>
<feature type="region of interest" description="Disordered" evidence="5">
    <location>
        <begin position="1831"/>
        <end position="1882"/>
    </location>
</feature>
<dbReference type="InterPro" id="IPR045759">
    <property type="entry name" value="Ap4A_phos1/2_N"/>
</dbReference>
<evidence type="ECO:0000256" key="3">
    <source>
        <dbReference type="ARBA" id="ARBA00022806"/>
    </source>
</evidence>
<dbReference type="SUPFAM" id="SSF52540">
    <property type="entry name" value="P-loop containing nucleoside triphosphate hydrolases"/>
    <property type="match status" value="1"/>
</dbReference>
<dbReference type="GO" id="GO:0004386">
    <property type="term" value="F:helicase activity"/>
    <property type="evidence" value="ECO:0007669"/>
    <property type="project" value="UniProtKB-KW"/>
</dbReference>
<dbReference type="Pfam" id="PF00271">
    <property type="entry name" value="Helicase_C"/>
    <property type="match status" value="1"/>
</dbReference>
<dbReference type="PROSITE" id="PS51194">
    <property type="entry name" value="HELICASE_CTER"/>
    <property type="match status" value="1"/>
</dbReference>
<keyword evidence="9" id="KW-1185">Reference proteome</keyword>
<dbReference type="PROSITE" id="PS51192">
    <property type="entry name" value="HELICASE_ATP_BIND_1"/>
    <property type="match status" value="1"/>
</dbReference>
<dbReference type="RefSeq" id="XP_035343364.1">
    <property type="nucleotide sequence ID" value="XM_035487471.1"/>
</dbReference>
<dbReference type="InterPro" id="IPR043171">
    <property type="entry name" value="Ap4A_phos1/2-like"/>
</dbReference>
<dbReference type="InterPro" id="IPR019200">
    <property type="entry name" value="ATP_adenylylTrfase_C"/>
</dbReference>
<organism evidence="8 9">
    <name type="scientific">Talaromyces rugulosus</name>
    <name type="common">Penicillium rugulosum</name>
    <dbReference type="NCBI Taxonomy" id="121627"/>
    <lineage>
        <taxon>Eukaryota</taxon>
        <taxon>Fungi</taxon>
        <taxon>Dikarya</taxon>
        <taxon>Ascomycota</taxon>
        <taxon>Pezizomycotina</taxon>
        <taxon>Eurotiomycetes</taxon>
        <taxon>Eurotiomycetidae</taxon>
        <taxon>Eurotiales</taxon>
        <taxon>Trichocomaceae</taxon>
        <taxon>Talaromyces</taxon>
        <taxon>Talaromyces sect. Islandici</taxon>
    </lineage>
</organism>
<dbReference type="InterPro" id="IPR059032">
    <property type="entry name" value="WHD_DDX60"/>
</dbReference>
<dbReference type="Gene3D" id="3.30.428.70">
    <property type="match status" value="1"/>
</dbReference>
<evidence type="ECO:0000256" key="5">
    <source>
        <dbReference type="SAM" id="MobiDB-lite"/>
    </source>
</evidence>
<accession>A0A7H8QTR6</accession>
<feature type="region of interest" description="Disordered" evidence="5">
    <location>
        <begin position="1138"/>
        <end position="1160"/>
    </location>
</feature>
<dbReference type="InterPro" id="IPR027417">
    <property type="entry name" value="P-loop_NTPase"/>
</dbReference>
<dbReference type="InterPro" id="IPR001650">
    <property type="entry name" value="Helicase_C-like"/>
</dbReference>
<evidence type="ECO:0000259" key="7">
    <source>
        <dbReference type="PROSITE" id="PS51194"/>
    </source>
</evidence>
<dbReference type="CDD" id="cd18025">
    <property type="entry name" value="DEXHc_DDX60"/>
    <property type="match status" value="1"/>
</dbReference>
<dbReference type="InterPro" id="IPR011545">
    <property type="entry name" value="DEAD/DEAH_box_helicase_dom"/>
</dbReference>
<dbReference type="SMART" id="SM00487">
    <property type="entry name" value="DEXDc"/>
    <property type="match status" value="1"/>
</dbReference>
<dbReference type="SMART" id="SM00490">
    <property type="entry name" value="HELICc"/>
    <property type="match status" value="1"/>
</dbReference>
<feature type="domain" description="Helicase C-terminal" evidence="7">
    <location>
        <begin position="1166"/>
        <end position="1335"/>
    </location>
</feature>
<reference evidence="9" key="1">
    <citation type="submission" date="2020-06" db="EMBL/GenBank/DDBJ databases">
        <title>A chromosome-scale genome assembly of Talaromyces rugulosus W13939.</title>
        <authorList>
            <person name="Wang B."/>
            <person name="Guo L."/>
            <person name="Ye K."/>
            <person name="Wang L."/>
        </authorList>
    </citation>
    <scope>NUCLEOTIDE SEQUENCE [LARGE SCALE GENOMIC DNA]</scope>
    <source>
        <strain evidence="9">W13939</strain>
    </source>
</reference>
<dbReference type="Pfam" id="PF26076">
    <property type="entry name" value="WHD_DDX60"/>
    <property type="match status" value="1"/>
</dbReference>
<dbReference type="PANTHER" id="PTHR44533:SF4">
    <property type="entry name" value="DEAD_H RNA HELICASE, PUTATIVE-RELATED"/>
    <property type="match status" value="1"/>
</dbReference>
<evidence type="ECO:0000256" key="4">
    <source>
        <dbReference type="ARBA" id="ARBA00022840"/>
    </source>
</evidence>
<dbReference type="GO" id="GO:0016787">
    <property type="term" value="F:hydrolase activity"/>
    <property type="evidence" value="ECO:0007669"/>
    <property type="project" value="UniProtKB-KW"/>
</dbReference>
<keyword evidence="4" id="KW-0067">ATP-binding</keyword>
<protein>
    <submittedName>
        <fullName evidence="8">Uncharacterized protein</fullName>
    </submittedName>
</protein>
<dbReference type="Pfam" id="PF23002">
    <property type="entry name" value="PIN-like_DDX60"/>
    <property type="match status" value="1"/>
</dbReference>
<sequence>MALKLKDWYKDLLTRTVDLVGDYAGNELFIIDGDSILLDVFSNSQLDFWPGFQLLHAAYLVEKFLHGLYQRKCSFHVVFFDTQADCVIPHACPEERRFRYLCARRLLIEHLQQNLNDESSSHEGLNVHVFNSYRSPEFDDYLSSVRPYFVMCHDGATLGLSKSSPVKTSLRKMMNWFMQKTYNIALISNLEFRDTKVMAMILEGSALDAKLVSADDAQPAAEECVVDNESIANIFAHVPVSEPLTHSELLTVSTISYMFHAGAVGESCIPEARAMLLHCILLRKFRLSDRATDMPEDKGANDFLCKYFRSLYSILKSSPWQGIMEQSKGLCDLGDCIDGRLFHHVLRQIQNPDFWHTLHPSVKKEFYGLLSIVREVVNIDLPDKGSLKPVTPSKVLPRDPHDSAKPLVSVNSTVLPFKHPVFDPHLEPISLDIDYREVEVPPNQSVVFTELKYWNTNKRENRWKIREPIPEYIKVRLQKRNQYFLTDMHRYAASLTNTTGGELHPDTIHVSTASSKKAQKAQKEKSSGKHRVVSMATASLADKQAQKTQSSTRALKDKITEFQLDPSFESRYEKIKLYLMSLSNEKRSVQEPELMVYMVHNLVQIWIKCCKEQKKAESMHIATLIWKTVTELVKIQANVTTEMSICINRVIEALKLPQISLRGHETRKLSFEFVDMGLLDLRIDMTTHEFVLMHAGPYMDRSMASAQDPRVVDFQPDEWQRKVLDQIDAKKSLFVVAPTSAGKTFISFYAMKQILQADDDGVIVYVAPTKPLVNQIAAEIQARFSKTFKYGGKSVWSIYTRDYRINNPTSAQILVTVPQLLQIMLLDPLNAKTWSPRVKRIIFDEVHCIGQSEEGVVWEQLLLLAPCPIIALSATVGNPEKFEDWLSFAQKANEHELSMIKHPHRYSDLRKFVYCPPERFSFNGLAPAFAQLKPLGLDNCPDMSFVHPVISLLDRSRGIPDDLSLEPRDCLSLWKAMKQHQTPEFPVSESLAPPKSSTIRKVDVIEWQQKLKEVLKIWMDDQKSPFVELLEELEKPNEKAKRTPMQVSMHGEENLVEPYEVDEDNLLNTTLPLLCSLHDQGALPAILFNYDRGACEKIAVCLLKQLEEAEAAWKSSSKAWKAKIEGWEEWKKSKEKRFKKESKATKRGAPKDGMTKDEQIRDAASSETSVYESFDPEVLADRFHFANFKKLTHDEFREYAEELTDRGVPQKFIDALKRGIGIHHAGTNRKYRQVCEILFRKGYLSVVVATGTLALGINMPCKTVVFSGDSIYLTALSFRQAAGRAGRRGFDVLGNVVFQGVPRGKLCRLLSSRLPDLNGHFPITTSLVLRLMILLSNSGQSAYAKNAVKSLLSSSRICLGGEEARHTILHHLRFSIEYLRRNNLLDAKGTPLDLAGAVARLHYTENSSFAFHALFSNGYFHSLCKGIKDEPDDTLVEMMLVMSHLFGRFPLAQSVLEAHKSAYKKSSSLVVLPPLPGHARGILQEHNRKTLQIYAGYVSTFVDQHVKTEDSVLPLSHLKCGGNQSAQEVSPGLPMNSPVRVNSAFVALSGHHDGQWKSISELCDMVRSGVWLEKAVVPYVGDFQEQNGTFLNAYLYDFYRHGNQKELIDANRVRRSDLWFHLHDFSIILSAIVKSIEDLLGASSEGVDMDFAQGGEETYQQAVEDAALVTEDQEITTQKVPETPKGGGLPATAKKPKSKIVDSWEDDTSDDSQDGNKEEEVGADDNSEGGGLDSEKHRDESLVNVLRAFTMLASSGSCIAQIAMASETVQDVEDIVLPADLEERANAQFDDMVSKGRIFYDQQTEPGEVFVDDGFLFEFRIVPILKGKPILAPDDPGRSHSPTPATTPRASTPVTSSKPSLSSPATLSSTGPTTVSHKGPFVNPKPDEIVLDNVGPKHRLMLNKFCLYRPMLVLPTKEFALQSDDLDSHDIAATWALVNAYQTFEPLIIYNRGVNGGSSQGHKHLQLFPVPPLEPYFGKADSIWPAKATSSTEVADRIPGVPFKHFVLRIRPGTKAREVIDMHQRLLELTRKAHVEAGGSADGDYNVTMTKEWIALIPRTTVGPADGPFGTSTVGMLGMPGIRDEVDRQKWKELGNAKYLARLGIPI</sequence>
<evidence type="ECO:0000313" key="9">
    <source>
        <dbReference type="Proteomes" id="UP000509510"/>
    </source>
</evidence>
<feature type="compositionally biased region" description="Low complexity" evidence="5">
    <location>
        <begin position="1839"/>
        <end position="1874"/>
    </location>
</feature>
<dbReference type="GO" id="GO:0005737">
    <property type="term" value="C:cytoplasm"/>
    <property type="evidence" value="ECO:0007669"/>
    <property type="project" value="TreeGrafter"/>
</dbReference>
<feature type="region of interest" description="Disordered" evidence="5">
    <location>
        <begin position="511"/>
        <end position="531"/>
    </location>
</feature>
<feature type="compositionally biased region" description="Basic and acidic residues" evidence="5">
    <location>
        <begin position="1141"/>
        <end position="1160"/>
    </location>
</feature>
<feature type="domain" description="Helicase ATP-binding" evidence="6">
    <location>
        <begin position="724"/>
        <end position="894"/>
    </location>
</feature>
<evidence type="ECO:0000256" key="1">
    <source>
        <dbReference type="ARBA" id="ARBA00022741"/>
    </source>
</evidence>
<dbReference type="PANTHER" id="PTHR44533">
    <property type="entry name" value="DEAD/H RNA HELICASE, PUTATIVE-RELATED"/>
    <property type="match status" value="1"/>
</dbReference>
<proteinExistence type="predicted"/>
<dbReference type="Gene3D" id="3.40.50.300">
    <property type="entry name" value="P-loop containing nucleotide triphosphate hydrolases"/>
    <property type="match status" value="2"/>
</dbReference>
<dbReference type="KEGG" id="trg:TRUGW13939_04294"/>
<dbReference type="GeneID" id="55991796"/>
<keyword evidence="2" id="KW-0378">Hydrolase</keyword>
<dbReference type="SUPFAM" id="SSF54197">
    <property type="entry name" value="HIT-like"/>
    <property type="match status" value="1"/>
</dbReference>
<evidence type="ECO:0000256" key="2">
    <source>
        <dbReference type="ARBA" id="ARBA00022801"/>
    </source>
</evidence>
<dbReference type="InterPro" id="IPR014001">
    <property type="entry name" value="Helicase_ATP-bd"/>
</dbReference>
<keyword evidence="1" id="KW-0547">Nucleotide-binding</keyword>